<dbReference type="InterPro" id="IPR050217">
    <property type="entry name" value="Peroxiredoxin"/>
</dbReference>
<dbReference type="Proteomes" id="UP000681967">
    <property type="component" value="Unassembled WGS sequence"/>
</dbReference>
<evidence type="ECO:0000256" key="1">
    <source>
        <dbReference type="ARBA" id="ARBA00009796"/>
    </source>
</evidence>
<organism evidence="6 7">
    <name type="scientific">Rotaria magnacalcarata</name>
    <dbReference type="NCBI Taxonomy" id="392030"/>
    <lineage>
        <taxon>Eukaryota</taxon>
        <taxon>Metazoa</taxon>
        <taxon>Spiralia</taxon>
        <taxon>Gnathifera</taxon>
        <taxon>Rotifera</taxon>
        <taxon>Eurotatoria</taxon>
        <taxon>Bdelloidea</taxon>
        <taxon>Philodinida</taxon>
        <taxon>Philodinidae</taxon>
        <taxon>Rotaria</taxon>
    </lineage>
</organism>
<gene>
    <name evidence="6" type="ORF">BYL167_LOCUS33735</name>
</gene>
<protein>
    <recommendedName>
        <fullName evidence="2">thioredoxin-dependent peroxiredoxin</fullName>
        <ecNumber evidence="2">1.11.1.24</ecNumber>
    </recommendedName>
</protein>
<sequence>WINTPRKQGGLGGLKYPLLSDFSKEISRRYGVLLEANGGIALRGLFIID</sequence>
<dbReference type="EMBL" id="CAJOBH010066403">
    <property type="protein sequence ID" value="CAF4450532.1"/>
    <property type="molecule type" value="Genomic_DNA"/>
</dbReference>
<dbReference type="GO" id="GO:0006979">
    <property type="term" value="P:response to oxidative stress"/>
    <property type="evidence" value="ECO:0007669"/>
    <property type="project" value="TreeGrafter"/>
</dbReference>
<reference evidence="6" key="1">
    <citation type="submission" date="2021-02" db="EMBL/GenBank/DDBJ databases">
        <authorList>
            <person name="Nowell W R."/>
        </authorList>
    </citation>
    <scope>NUCLEOTIDE SEQUENCE</scope>
</reference>
<keyword evidence="3" id="KW-0560">Oxidoreductase</keyword>
<dbReference type="GO" id="GO:0033554">
    <property type="term" value="P:cellular response to stress"/>
    <property type="evidence" value="ECO:0007669"/>
    <property type="project" value="TreeGrafter"/>
</dbReference>
<feature type="domain" description="Alkyl hydroperoxide reductase subunit C/ Thiol specific antioxidant" evidence="5">
    <location>
        <begin position="9"/>
        <end position="49"/>
    </location>
</feature>
<dbReference type="InterPro" id="IPR036249">
    <property type="entry name" value="Thioredoxin-like_sf"/>
</dbReference>
<comment type="caution">
    <text evidence="6">The sequence shown here is derived from an EMBL/GenBank/DDBJ whole genome shotgun (WGS) entry which is preliminary data.</text>
</comment>
<evidence type="ECO:0000259" key="5">
    <source>
        <dbReference type="Pfam" id="PF00578"/>
    </source>
</evidence>
<dbReference type="GO" id="GO:0045454">
    <property type="term" value="P:cell redox homeostasis"/>
    <property type="evidence" value="ECO:0007669"/>
    <property type="project" value="TreeGrafter"/>
</dbReference>
<dbReference type="PANTHER" id="PTHR10681:SF128">
    <property type="entry name" value="THIOREDOXIN-DEPENDENT PEROXIDE REDUCTASE, MITOCHONDRIAL"/>
    <property type="match status" value="1"/>
</dbReference>
<feature type="non-terminal residue" evidence="6">
    <location>
        <position position="49"/>
    </location>
</feature>
<dbReference type="Pfam" id="PF00578">
    <property type="entry name" value="AhpC-TSA"/>
    <property type="match status" value="1"/>
</dbReference>
<feature type="non-terminal residue" evidence="6">
    <location>
        <position position="1"/>
    </location>
</feature>
<dbReference type="SUPFAM" id="SSF52833">
    <property type="entry name" value="Thioredoxin-like"/>
    <property type="match status" value="1"/>
</dbReference>
<dbReference type="Gene3D" id="3.40.30.10">
    <property type="entry name" value="Glutaredoxin"/>
    <property type="match status" value="1"/>
</dbReference>
<dbReference type="AlphaFoldDB" id="A0A8S2WM71"/>
<proteinExistence type="inferred from homology"/>
<comment type="catalytic activity">
    <reaction evidence="4">
        <text>a hydroperoxide + [thioredoxin]-dithiol = an alcohol + [thioredoxin]-disulfide + H2O</text>
        <dbReference type="Rhea" id="RHEA:62620"/>
        <dbReference type="Rhea" id="RHEA-COMP:10698"/>
        <dbReference type="Rhea" id="RHEA-COMP:10700"/>
        <dbReference type="ChEBI" id="CHEBI:15377"/>
        <dbReference type="ChEBI" id="CHEBI:29950"/>
        <dbReference type="ChEBI" id="CHEBI:30879"/>
        <dbReference type="ChEBI" id="CHEBI:35924"/>
        <dbReference type="ChEBI" id="CHEBI:50058"/>
        <dbReference type="EC" id="1.11.1.24"/>
    </reaction>
</comment>
<dbReference type="GO" id="GO:0008379">
    <property type="term" value="F:thioredoxin peroxidase activity"/>
    <property type="evidence" value="ECO:0007669"/>
    <property type="project" value="TreeGrafter"/>
</dbReference>
<evidence type="ECO:0000256" key="2">
    <source>
        <dbReference type="ARBA" id="ARBA00013017"/>
    </source>
</evidence>
<dbReference type="GO" id="GO:0042744">
    <property type="term" value="P:hydrogen peroxide catabolic process"/>
    <property type="evidence" value="ECO:0007669"/>
    <property type="project" value="TreeGrafter"/>
</dbReference>
<name>A0A8S2WM71_9BILA</name>
<dbReference type="EC" id="1.11.1.24" evidence="2"/>
<evidence type="ECO:0000313" key="7">
    <source>
        <dbReference type="Proteomes" id="UP000681967"/>
    </source>
</evidence>
<comment type="similarity">
    <text evidence="1">Belongs to the peroxiredoxin family. AhpC/Prx1 subfamily.</text>
</comment>
<dbReference type="PANTHER" id="PTHR10681">
    <property type="entry name" value="THIOREDOXIN PEROXIDASE"/>
    <property type="match status" value="1"/>
</dbReference>
<evidence type="ECO:0000313" key="6">
    <source>
        <dbReference type="EMBL" id="CAF4450532.1"/>
    </source>
</evidence>
<accession>A0A8S2WM71</accession>
<evidence type="ECO:0000256" key="3">
    <source>
        <dbReference type="ARBA" id="ARBA00023002"/>
    </source>
</evidence>
<dbReference type="GO" id="GO:0005829">
    <property type="term" value="C:cytosol"/>
    <property type="evidence" value="ECO:0007669"/>
    <property type="project" value="TreeGrafter"/>
</dbReference>
<dbReference type="InterPro" id="IPR000866">
    <property type="entry name" value="AhpC/TSA"/>
</dbReference>
<evidence type="ECO:0000256" key="4">
    <source>
        <dbReference type="ARBA" id="ARBA00049091"/>
    </source>
</evidence>
<dbReference type="GO" id="GO:0005739">
    <property type="term" value="C:mitochondrion"/>
    <property type="evidence" value="ECO:0007669"/>
    <property type="project" value="TreeGrafter"/>
</dbReference>